<organism evidence="3 4">
    <name type="scientific">Punica granatum</name>
    <name type="common">Pomegranate</name>
    <dbReference type="NCBI Taxonomy" id="22663"/>
    <lineage>
        <taxon>Eukaryota</taxon>
        <taxon>Viridiplantae</taxon>
        <taxon>Streptophyta</taxon>
        <taxon>Embryophyta</taxon>
        <taxon>Tracheophyta</taxon>
        <taxon>Spermatophyta</taxon>
        <taxon>Magnoliopsida</taxon>
        <taxon>eudicotyledons</taxon>
        <taxon>Gunneridae</taxon>
        <taxon>Pentapetalae</taxon>
        <taxon>rosids</taxon>
        <taxon>malvids</taxon>
        <taxon>Myrtales</taxon>
        <taxon>Lythraceae</taxon>
        <taxon>Punica</taxon>
    </lineage>
</organism>
<accession>A0A2I0HWV3</accession>
<protein>
    <recommendedName>
        <fullName evidence="2">Inhibitor I9 domain-containing protein</fullName>
    </recommendedName>
</protein>
<dbReference type="Proteomes" id="UP000233551">
    <property type="component" value="Unassembled WGS sequence"/>
</dbReference>
<keyword evidence="1" id="KW-0732">Signal</keyword>
<reference evidence="3 4" key="1">
    <citation type="submission" date="2017-11" db="EMBL/GenBank/DDBJ databases">
        <title>De-novo sequencing of pomegranate (Punica granatum L.) genome.</title>
        <authorList>
            <person name="Akparov Z."/>
            <person name="Amiraslanov A."/>
            <person name="Hajiyeva S."/>
            <person name="Abbasov M."/>
            <person name="Kaur K."/>
            <person name="Hamwieh A."/>
            <person name="Solovyev V."/>
            <person name="Salamov A."/>
            <person name="Braich B."/>
            <person name="Kosarev P."/>
            <person name="Mahmoud A."/>
            <person name="Hajiyev E."/>
            <person name="Babayeva S."/>
            <person name="Izzatullayeva V."/>
            <person name="Mammadov A."/>
            <person name="Mammadov A."/>
            <person name="Sharifova S."/>
            <person name="Ojaghi J."/>
            <person name="Eynullazada K."/>
            <person name="Bayramov B."/>
            <person name="Abdulazimova A."/>
            <person name="Shahmuradov I."/>
        </authorList>
    </citation>
    <scope>NUCLEOTIDE SEQUENCE [LARGE SCALE GENOMIC DNA]</scope>
    <source>
        <strain evidence="4">cv. AG2017</strain>
        <tissue evidence="3">Leaf</tissue>
    </source>
</reference>
<feature type="signal peptide" evidence="1">
    <location>
        <begin position="1"/>
        <end position="21"/>
    </location>
</feature>
<dbReference type="STRING" id="22663.A0A2I0HWV3"/>
<dbReference type="InterPro" id="IPR010259">
    <property type="entry name" value="S8pro/Inhibitor_I9"/>
</dbReference>
<sequence length="137" mass="15115">MSWNVFLFSFSLFLAATMVRGSPDEPARKSYIVYMGDVPEASINAADEHQSLLVNAIGDAHVARSSIIHSYRKSFNGFAARLLPHEVHRLMGIYARAPSFNDHGYGPAPAKWKGTCAKGFNFSGCNKYLSSLQITDK</sequence>
<feature type="domain" description="Inhibitor I9" evidence="2">
    <location>
        <begin position="30"/>
        <end position="90"/>
    </location>
</feature>
<evidence type="ECO:0000259" key="2">
    <source>
        <dbReference type="Pfam" id="PF05922"/>
    </source>
</evidence>
<name>A0A2I0HWV3_PUNGR</name>
<evidence type="ECO:0000313" key="3">
    <source>
        <dbReference type="EMBL" id="PKI36171.1"/>
    </source>
</evidence>
<proteinExistence type="predicted"/>
<dbReference type="AlphaFoldDB" id="A0A2I0HWV3"/>
<dbReference type="EMBL" id="PGOL01004970">
    <property type="protein sequence ID" value="PKI36171.1"/>
    <property type="molecule type" value="Genomic_DNA"/>
</dbReference>
<gene>
    <name evidence="3" type="ORF">CRG98_043429</name>
</gene>
<dbReference type="InterPro" id="IPR037045">
    <property type="entry name" value="S8pro/Inhibitor_I9_sf"/>
</dbReference>
<evidence type="ECO:0000313" key="4">
    <source>
        <dbReference type="Proteomes" id="UP000233551"/>
    </source>
</evidence>
<comment type="caution">
    <text evidence="3">The sequence shown here is derived from an EMBL/GenBank/DDBJ whole genome shotgun (WGS) entry which is preliminary data.</text>
</comment>
<dbReference type="Pfam" id="PF05922">
    <property type="entry name" value="Inhibitor_I9"/>
    <property type="match status" value="1"/>
</dbReference>
<feature type="chain" id="PRO_5014168072" description="Inhibitor I9 domain-containing protein" evidence="1">
    <location>
        <begin position="22"/>
        <end position="137"/>
    </location>
</feature>
<evidence type="ECO:0000256" key="1">
    <source>
        <dbReference type="SAM" id="SignalP"/>
    </source>
</evidence>
<keyword evidence="4" id="KW-1185">Reference proteome</keyword>
<dbReference type="Gene3D" id="3.30.70.80">
    <property type="entry name" value="Peptidase S8 propeptide/proteinase inhibitor I9"/>
    <property type="match status" value="1"/>
</dbReference>